<gene>
    <name evidence="1" type="ORF">NDU88_004299</name>
</gene>
<name>A0AAV7T7K7_PLEWA</name>
<sequence>MILIWCDSRFQHFYCGSHVPVSGSRELAAGAALIAEKKSTTASEVKERILQKARRQDVVSFQGAQCALFQDVTQATLLRQLRFRLIMDELIVGNIRYRLRFPFGIAFERNNKPYHFVECGEAVAALGLPETSVDNGFAGQGES</sequence>
<keyword evidence="2" id="KW-1185">Reference proteome</keyword>
<organism evidence="1 2">
    <name type="scientific">Pleurodeles waltl</name>
    <name type="common">Iberian ribbed newt</name>
    <dbReference type="NCBI Taxonomy" id="8319"/>
    <lineage>
        <taxon>Eukaryota</taxon>
        <taxon>Metazoa</taxon>
        <taxon>Chordata</taxon>
        <taxon>Craniata</taxon>
        <taxon>Vertebrata</taxon>
        <taxon>Euteleostomi</taxon>
        <taxon>Amphibia</taxon>
        <taxon>Batrachia</taxon>
        <taxon>Caudata</taxon>
        <taxon>Salamandroidea</taxon>
        <taxon>Salamandridae</taxon>
        <taxon>Pleurodelinae</taxon>
        <taxon>Pleurodeles</taxon>
    </lineage>
</organism>
<dbReference type="InterPro" id="IPR042566">
    <property type="entry name" value="L1_C"/>
</dbReference>
<dbReference type="Gene3D" id="3.30.250.20">
    <property type="entry name" value="L1 transposable element, C-terminal domain"/>
    <property type="match status" value="1"/>
</dbReference>
<reference evidence="1" key="1">
    <citation type="journal article" date="2022" name="bioRxiv">
        <title>Sequencing and chromosome-scale assembly of the giantPleurodeles waltlgenome.</title>
        <authorList>
            <person name="Brown T."/>
            <person name="Elewa A."/>
            <person name="Iarovenko S."/>
            <person name="Subramanian E."/>
            <person name="Araus A.J."/>
            <person name="Petzold A."/>
            <person name="Susuki M."/>
            <person name="Suzuki K.-i.T."/>
            <person name="Hayashi T."/>
            <person name="Toyoda A."/>
            <person name="Oliveira C."/>
            <person name="Osipova E."/>
            <person name="Leigh N.D."/>
            <person name="Simon A."/>
            <person name="Yun M.H."/>
        </authorList>
    </citation>
    <scope>NUCLEOTIDE SEQUENCE</scope>
    <source>
        <strain evidence="1">20211129_DDA</strain>
        <tissue evidence="1">Liver</tissue>
    </source>
</reference>
<evidence type="ECO:0000313" key="2">
    <source>
        <dbReference type="Proteomes" id="UP001066276"/>
    </source>
</evidence>
<dbReference type="AlphaFoldDB" id="A0AAV7T7K7"/>
<protein>
    <submittedName>
        <fullName evidence="1">Uncharacterized protein</fullName>
    </submittedName>
</protein>
<comment type="caution">
    <text evidence="1">The sequence shown here is derived from an EMBL/GenBank/DDBJ whole genome shotgun (WGS) entry which is preliminary data.</text>
</comment>
<accession>A0AAV7T7K7</accession>
<proteinExistence type="predicted"/>
<dbReference type="EMBL" id="JANPWB010000007">
    <property type="protein sequence ID" value="KAJ1172452.1"/>
    <property type="molecule type" value="Genomic_DNA"/>
</dbReference>
<evidence type="ECO:0000313" key="1">
    <source>
        <dbReference type="EMBL" id="KAJ1172452.1"/>
    </source>
</evidence>
<dbReference type="Proteomes" id="UP001066276">
    <property type="component" value="Chromosome 4_1"/>
</dbReference>